<gene>
    <name evidence="1" type="ORF">LSINAPIS_LOCUS14410</name>
</gene>
<evidence type="ECO:0000313" key="2">
    <source>
        <dbReference type="Proteomes" id="UP000324832"/>
    </source>
</evidence>
<evidence type="ECO:0000313" key="1">
    <source>
        <dbReference type="EMBL" id="VVD04712.1"/>
    </source>
</evidence>
<name>A0A5E4R4B5_9NEOP</name>
<reference evidence="1 2" key="1">
    <citation type="submission" date="2017-07" db="EMBL/GenBank/DDBJ databases">
        <authorList>
            <person name="Talla V."/>
            <person name="Backstrom N."/>
        </authorList>
    </citation>
    <scope>NUCLEOTIDE SEQUENCE [LARGE SCALE GENOMIC DNA]</scope>
</reference>
<proteinExistence type="predicted"/>
<dbReference type="EMBL" id="FZQP02006884">
    <property type="protein sequence ID" value="VVD04712.1"/>
    <property type="molecule type" value="Genomic_DNA"/>
</dbReference>
<protein>
    <submittedName>
        <fullName evidence="1">Uncharacterized protein</fullName>
    </submittedName>
</protein>
<dbReference type="Proteomes" id="UP000324832">
    <property type="component" value="Unassembled WGS sequence"/>
</dbReference>
<accession>A0A5E4R4B5</accession>
<keyword evidence="2" id="KW-1185">Reference proteome</keyword>
<organism evidence="1 2">
    <name type="scientific">Leptidea sinapis</name>
    <dbReference type="NCBI Taxonomy" id="189913"/>
    <lineage>
        <taxon>Eukaryota</taxon>
        <taxon>Metazoa</taxon>
        <taxon>Ecdysozoa</taxon>
        <taxon>Arthropoda</taxon>
        <taxon>Hexapoda</taxon>
        <taxon>Insecta</taxon>
        <taxon>Pterygota</taxon>
        <taxon>Neoptera</taxon>
        <taxon>Endopterygota</taxon>
        <taxon>Lepidoptera</taxon>
        <taxon>Glossata</taxon>
        <taxon>Ditrysia</taxon>
        <taxon>Papilionoidea</taxon>
        <taxon>Pieridae</taxon>
        <taxon>Dismorphiinae</taxon>
        <taxon>Leptidea</taxon>
    </lineage>
</organism>
<sequence>MHLEEKPIYSPTGRNNYSLWKASRSVKKPQKHCPLIKSPNCAWAKTDSEKAKAFASNLAQVREQLFMRNEVKYEAVTSCDR</sequence>
<dbReference type="AlphaFoldDB" id="A0A5E4R4B5"/>